<accession>A0A3D2SJX7</accession>
<gene>
    <name evidence="1" type="ORF">DHW29_01575</name>
</gene>
<dbReference type="Proteomes" id="UP000263596">
    <property type="component" value="Unassembled WGS sequence"/>
</dbReference>
<organism evidence="1 2">
    <name type="scientific">Acinetobacter ursingii</name>
    <dbReference type="NCBI Taxonomy" id="108980"/>
    <lineage>
        <taxon>Bacteria</taxon>
        <taxon>Pseudomonadati</taxon>
        <taxon>Pseudomonadota</taxon>
        <taxon>Gammaproteobacteria</taxon>
        <taxon>Moraxellales</taxon>
        <taxon>Moraxellaceae</taxon>
        <taxon>Acinetobacter</taxon>
    </lineage>
</organism>
<evidence type="ECO:0000313" key="2">
    <source>
        <dbReference type="Proteomes" id="UP000263596"/>
    </source>
</evidence>
<protein>
    <submittedName>
        <fullName evidence="1">DUF4272 domain-containing protein</fullName>
    </submittedName>
</protein>
<dbReference type="EMBL" id="DPVE01000031">
    <property type="protein sequence ID" value="HCK29014.1"/>
    <property type="molecule type" value="Genomic_DNA"/>
</dbReference>
<feature type="non-terminal residue" evidence="1">
    <location>
        <position position="28"/>
    </location>
</feature>
<dbReference type="AlphaFoldDB" id="A0A3D2SJX7"/>
<name>A0A3D2SJX7_9GAMM</name>
<comment type="caution">
    <text evidence="1">The sequence shown here is derived from an EMBL/GenBank/DDBJ whole genome shotgun (WGS) entry which is preliminary data.</text>
</comment>
<evidence type="ECO:0000313" key="1">
    <source>
        <dbReference type="EMBL" id="HCK29014.1"/>
    </source>
</evidence>
<proteinExistence type="predicted"/>
<sequence>MKSVKQRKQESISKLKQQGIPYIEHLPV</sequence>
<reference evidence="1 2" key="1">
    <citation type="journal article" date="2018" name="Nat. Biotechnol.">
        <title>A standardized bacterial taxonomy based on genome phylogeny substantially revises the tree of life.</title>
        <authorList>
            <person name="Parks D.H."/>
            <person name="Chuvochina M."/>
            <person name="Waite D.W."/>
            <person name="Rinke C."/>
            <person name="Skarshewski A."/>
            <person name="Chaumeil P.A."/>
            <person name="Hugenholtz P."/>
        </authorList>
    </citation>
    <scope>NUCLEOTIDE SEQUENCE [LARGE SCALE GENOMIC DNA]</scope>
    <source>
        <strain evidence="1">UBA9669</strain>
    </source>
</reference>